<evidence type="ECO:0000259" key="14">
    <source>
        <dbReference type="PROSITE" id="PS50217"/>
    </source>
</evidence>
<evidence type="ECO:0000256" key="13">
    <source>
        <dbReference type="SAM" id="MobiDB-lite"/>
    </source>
</evidence>
<feature type="region of interest" description="Disordered" evidence="13">
    <location>
        <begin position="234"/>
        <end position="289"/>
    </location>
</feature>
<feature type="region of interest" description="Disordered" evidence="13">
    <location>
        <begin position="318"/>
        <end position="366"/>
    </location>
</feature>
<evidence type="ECO:0000256" key="4">
    <source>
        <dbReference type="ARBA" id="ARBA00022491"/>
    </source>
</evidence>
<feature type="compositionally biased region" description="Low complexity" evidence="13">
    <location>
        <begin position="50"/>
        <end position="67"/>
    </location>
</feature>
<dbReference type="CTD" id="556410"/>
<reference evidence="16" key="1">
    <citation type="submission" date="2025-08" db="UniProtKB">
        <authorList>
            <consortium name="RefSeq"/>
        </authorList>
    </citation>
    <scope>IDENTIFICATION</scope>
</reference>
<feature type="compositionally biased region" description="Low complexity" evidence="13">
    <location>
        <begin position="193"/>
        <end position="211"/>
    </location>
</feature>
<keyword evidence="10" id="KW-0539">Nucleus</keyword>
<comment type="similarity">
    <text evidence="2">Belongs to the bZIP family.</text>
</comment>
<evidence type="ECO:0000313" key="16">
    <source>
        <dbReference type="RefSeq" id="XP_030649328.1"/>
    </source>
</evidence>
<keyword evidence="7" id="KW-0238">DNA-binding</keyword>
<dbReference type="PANTHER" id="PTHR13044:SF2">
    <property type="entry name" value="CYCLIC AMP-DEPENDENT TRANSCRIPTION FACTOR ATF-4"/>
    <property type="match status" value="1"/>
</dbReference>
<feature type="domain" description="BZIP" evidence="14">
    <location>
        <begin position="380"/>
        <end position="443"/>
    </location>
</feature>
<gene>
    <name evidence="16" type="primary">atf4b</name>
</gene>
<evidence type="ECO:0000256" key="7">
    <source>
        <dbReference type="ARBA" id="ARBA00023125"/>
    </source>
</evidence>
<keyword evidence="9" id="KW-0804">Transcription</keyword>
<dbReference type="InterPro" id="IPR004827">
    <property type="entry name" value="bZIP"/>
</dbReference>
<dbReference type="InParanoid" id="A0A6J2WYF7"/>
<evidence type="ECO:0000256" key="3">
    <source>
        <dbReference type="ARBA" id="ARBA00018846"/>
    </source>
</evidence>
<feature type="coiled-coil region" evidence="12">
    <location>
        <begin position="398"/>
        <end position="439"/>
    </location>
</feature>
<keyword evidence="15" id="KW-1185">Reference proteome</keyword>
<dbReference type="AlphaFoldDB" id="A0A6J2WYF7"/>
<sequence length="455" mass="48492">MALMTSLFGLVDMEPLGLASTLLMADPLGGELFQNEEGLPQEGVKLPLSTLSSPLSSLSPPSSPLSTGRGERLDDDAQSFPWLPDDLCPAGSSTDGIEDDAFAGMDWMTERIDLSEFDLDSIIGSEDPDSSPEELIASLESHMRSVSPNNAILMSDHSPTFPQVSVSSQNAGPVSPQNSTSLSNFPNDTGPVSPQNSTSLSNSLQSPPSHSEALVVSPGWGSFSEPVPTYVLSTPSPLVPEPQTELEIKSEPASPVPSPSLLPPDSPTQTLSLGSEVDVSESDKPVSGDVQLPRVVLTLSPTRILVLLPPKQECVPKQPAVNTQTAAGQSAGPVDSSCSEPRRSQSQSKTNATAGSRRAAASPSLSGRVKCVGGGVKVVVEKKLKKMEQNKTAATRYRQKKRAERESLLDECSVLEQRNRELTEKADSIAKEIQYLQELMAEVQRARGRRDQNSV</sequence>
<evidence type="ECO:0000256" key="1">
    <source>
        <dbReference type="ARBA" id="ARBA00004123"/>
    </source>
</evidence>
<evidence type="ECO:0000256" key="2">
    <source>
        <dbReference type="ARBA" id="ARBA00007163"/>
    </source>
</evidence>
<dbReference type="SUPFAM" id="SSF57959">
    <property type="entry name" value="Leucine zipper domain"/>
    <property type="match status" value="1"/>
</dbReference>
<keyword evidence="4" id="KW-0678">Repressor</keyword>
<dbReference type="GeneID" id="115829374"/>
<feature type="compositionally biased region" description="Polar residues" evidence="13">
    <location>
        <begin position="150"/>
        <end position="192"/>
    </location>
</feature>
<dbReference type="GO" id="GO:0000977">
    <property type="term" value="F:RNA polymerase II transcription regulatory region sequence-specific DNA binding"/>
    <property type="evidence" value="ECO:0007669"/>
    <property type="project" value="TreeGrafter"/>
</dbReference>
<dbReference type="GO" id="GO:1990590">
    <property type="term" value="C:ATF1-ATF4 transcription factor complex"/>
    <property type="evidence" value="ECO:0007669"/>
    <property type="project" value="TreeGrafter"/>
</dbReference>
<dbReference type="GO" id="GO:0048511">
    <property type="term" value="P:rhythmic process"/>
    <property type="evidence" value="ECO:0007669"/>
    <property type="project" value="UniProtKB-KW"/>
</dbReference>
<name>A0A6J2WYF7_CHACN</name>
<feature type="region of interest" description="Disordered" evidence="13">
    <location>
        <begin position="50"/>
        <end position="74"/>
    </location>
</feature>
<evidence type="ECO:0000256" key="10">
    <source>
        <dbReference type="ARBA" id="ARBA00023242"/>
    </source>
</evidence>
<dbReference type="PROSITE" id="PS50217">
    <property type="entry name" value="BZIP"/>
    <property type="match status" value="1"/>
</dbReference>
<feature type="region of interest" description="Disordered" evidence="13">
    <location>
        <begin position="150"/>
        <end position="215"/>
    </location>
</feature>
<dbReference type="GO" id="GO:0042981">
    <property type="term" value="P:regulation of apoptotic process"/>
    <property type="evidence" value="ECO:0007669"/>
    <property type="project" value="UniProtKB-ARBA"/>
</dbReference>
<evidence type="ECO:0000256" key="6">
    <source>
        <dbReference type="ARBA" id="ARBA00023108"/>
    </source>
</evidence>
<evidence type="ECO:0000256" key="8">
    <source>
        <dbReference type="ARBA" id="ARBA00023159"/>
    </source>
</evidence>
<evidence type="ECO:0000256" key="12">
    <source>
        <dbReference type="SAM" id="Coils"/>
    </source>
</evidence>
<dbReference type="PANTHER" id="PTHR13044">
    <property type="entry name" value="ACTIVATING TRANSCRIPTION FACTOR ATF 4/5"/>
    <property type="match status" value="1"/>
</dbReference>
<dbReference type="Proteomes" id="UP000504632">
    <property type="component" value="Chromosome 16"/>
</dbReference>
<dbReference type="SMART" id="SM00338">
    <property type="entry name" value="BRLZ"/>
    <property type="match status" value="1"/>
</dbReference>
<dbReference type="GO" id="GO:1990589">
    <property type="term" value="C:ATF4-CREB1 transcription factor complex"/>
    <property type="evidence" value="ECO:0007669"/>
    <property type="project" value="TreeGrafter"/>
</dbReference>
<accession>A0A6J2WYF7</accession>
<evidence type="ECO:0000256" key="9">
    <source>
        <dbReference type="ARBA" id="ARBA00023163"/>
    </source>
</evidence>
<organism evidence="15 16">
    <name type="scientific">Chanos chanos</name>
    <name type="common">Milkfish</name>
    <name type="synonym">Mugil chanos</name>
    <dbReference type="NCBI Taxonomy" id="29144"/>
    <lineage>
        <taxon>Eukaryota</taxon>
        <taxon>Metazoa</taxon>
        <taxon>Chordata</taxon>
        <taxon>Craniata</taxon>
        <taxon>Vertebrata</taxon>
        <taxon>Euteleostomi</taxon>
        <taxon>Actinopterygii</taxon>
        <taxon>Neopterygii</taxon>
        <taxon>Teleostei</taxon>
        <taxon>Ostariophysi</taxon>
        <taxon>Gonorynchiformes</taxon>
        <taxon>Chanidae</taxon>
        <taxon>Chanos</taxon>
    </lineage>
</organism>
<keyword evidence="12" id="KW-0175">Coiled coil</keyword>
<dbReference type="RefSeq" id="XP_030649328.1">
    <property type="nucleotide sequence ID" value="XM_030793468.1"/>
</dbReference>
<dbReference type="PROSITE" id="PS00036">
    <property type="entry name" value="BZIP_BASIC"/>
    <property type="match status" value="1"/>
</dbReference>
<dbReference type="OrthoDB" id="5847285at2759"/>
<dbReference type="CDD" id="cd14692">
    <property type="entry name" value="bZIP_ATF4"/>
    <property type="match status" value="1"/>
</dbReference>
<dbReference type="Pfam" id="PF00170">
    <property type="entry name" value="bZIP_1"/>
    <property type="match status" value="1"/>
</dbReference>
<dbReference type="Gene3D" id="1.20.5.170">
    <property type="match status" value="1"/>
</dbReference>
<evidence type="ECO:0000256" key="5">
    <source>
        <dbReference type="ARBA" id="ARBA00023015"/>
    </source>
</evidence>
<feature type="compositionally biased region" description="Pro residues" evidence="13">
    <location>
        <begin position="254"/>
        <end position="266"/>
    </location>
</feature>
<feature type="compositionally biased region" description="Polar residues" evidence="13">
    <location>
        <begin position="336"/>
        <end position="354"/>
    </location>
</feature>
<protein>
    <recommendedName>
        <fullName evidence="3">Cyclic AMP-dependent transcription factor ATF-4</fullName>
    </recommendedName>
    <alternativeName>
        <fullName evidence="11">Activating transcription factor 4</fullName>
    </alternativeName>
</protein>
<evidence type="ECO:0000256" key="11">
    <source>
        <dbReference type="ARBA" id="ARBA00032136"/>
    </source>
</evidence>
<dbReference type="FunFam" id="1.20.5.170:FF:000021">
    <property type="entry name" value="Cyclic AMP-dependent transcription factor ATF-4"/>
    <property type="match status" value="1"/>
</dbReference>
<keyword evidence="6" id="KW-0090">Biological rhythms</keyword>
<evidence type="ECO:0000313" key="15">
    <source>
        <dbReference type="Proteomes" id="UP000504632"/>
    </source>
</evidence>
<dbReference type="GO" id="GO:0001228">
    <property type="term" value="F:DNA-binding transcription activator activity, RNA polymerase II-specific"/>
    <property type="evidence" value="ECO:0007669"/>
    <property type="project" value="TreeGrafter"/>
</dbReference>
<dbReference type="FunCoup" id="A0A6J2WYF7">
    <property type="interactions" value="851"/>
</dbReference>
<keyword evidence="5" id="KW-0805">Transcription regulation</keyword>
<dbReference type="InterPro" id="IPR046347">
    <property type="entry name" value="bZIP_sf"/>
</dbReference>
<comment type="subcellular location">
    <subcellularLocation>
        <location evidence="1">Nucleus</location>
    </subcellularLocation>
</comment>
<proteinExistence type="inferred from homology"/>
<keyword evidence="8" id="KW-0010">Activator</keyword>